<protein>
    <submittedName>
        <fullName evidence="2">Uncharacterized protein</fullName>
    </submittedName>
</protein>
<proteinExistence type="predicted"/>
<reference evidence="2" key="1">
    <citation type="journal article" date="2019" name="Sci. Rep.">
        <title>Draft genome of Tanacetum cinerariifolium, the natural source of mosquito coil.</title>
        <authorList>
            <person name="Yamashiro T."/>
            <person name="Shiraishi A."/>
            <person name="Satake H."/>
            <person name="Nakayama K."/>
        </authorList>
    </citation>
    <scope>NUCLEOTIDE SEQUENCE</scope>
</reference>
<name>A0A6L2MCF5_TANCI</name>
<evidence type="ECO:0000313" key="2">
    <source>
        <dbReference type="EMBL" id="GEU70204.1"/>
    </source>
</evidence>
<evidence type="ECO:0000256" key="1">
    <source>
        <dbReference type="SAM" id="MobiDB-lite"/>
    </source>
</evidence>
<feature type="region of interest" description="Disordered" evidence="1">
    <location>
        <begin position="1"/>
        <end position="22"/>
    </location>
</feature>
<organism evidence="2">
    <name type="scientific">Tanacetum cinerariifolium</name>
    <name type="common">Dalmatian daisy</name>
    <name type="synonym">Chrysanthemum cinerariifolium</name>
    <dbReference type="NCBI Taxonomy" id="118510"/>
    <lineage>
        <taxon>Eukaryota</taxon>
        <taxon>Viridiplantae</taxon>
        <taxon>Streptophyta</taxon>
        <taxon>Embryophyta</taxon>
        <taxon>Tracheophyta</taxon>
        <taxon>Spermatophyta</taxon>
        <taxon>Magnoliopsida</taxon>
        <taxon>eudicotyledons</taxon>
        <taxon>Gunneridae</taxon>
        <taxon>Pentapetalae</taxon>
        <taxon>asterids</taxon>
        <taxon>campanulids</taxon>
        <taxon>Asterales</taxon>
        <taxon>Asteraceae</taxon>
        <taxon>Asteroideae</taxon>
        <taxon>Anthemideae</taxon>
        <taxon>Anthemidinae</taxon>
        <taxon>Tanacetum</taxon>
    </lineage>
</organism>
<comment type="caution">
    <text evidence="2">The sequence shown here is derived from an EMBL/GenBank/DDBJ whole genome shotgun (WGS) entry which is preliminary data.</text>
</comment>
<gene>
    <name evidence="2" type="ORF">Tci_042182</name>
</gene>
<dbReference type="EMBL" id="BKCJ010006071">
    <property type="protein sequence ID" value="GEU70204.1"/>
    <property type="molecule type" value="Genomic_DNA"/>
</dbReference>
<accession>A0A6L2MCF5</accession>
<sequence length="247" mass="27783">MRSLALKTKKKSTDEESLTCGSEDEEYAMTLSRNKNQSAFVGGSWNDNDQEEQEKTKHETCLMAQESNERKIGSRILFIEASTDDLFLFARGHPNSIRVIIDALEEFKNVSGLVPSIPQRNAFFCNVLNTLKASILSSMPFAKAYEGFLMVPKGDEESAFTSMSSVPPRLVDVLAFLIPSKGPSVSNVISQIVLAAMTYCLWNEWNSILFKKEVDCRSDCLTYYFFGADEACYFQVQEDDYRVSFAA</sequence>
<dbReference type="AlphaFoldDB" id="A0A6L2MCF5"/>